<dbReference type="EMBL" id="JAGMVJ010000002">
    <property type="protein sequence ID" value="KAH7093061.1"/>
    <property type="molecule type" value="Genomic_DNA"/>
</dbReference>
<feature type="region of interest" description="Disordered" evidence="1">
    <location>
        <begin position="159"/>
        <end position="225"/>
    </location>
</feature>
<keyword evidence="3" id="KW-1185">Reference proteome</keyword>
<evidence type="ECO:0000313" key="2">
    <source>
        <dbReference type="EMBL" id="KAH7093061.1"/>
    </source>
</evidence>
<sequence length="225" mass="24837">MHRCFPCSCLRHQATFHRCTSSQPQTILGFASIYSFQEPSLSLTTRATCQQATTTMHGHLFLLVAASVLPISASPLPTAANIARDASFYERQAASSLADMIPAFLKRASIIEALPDTVEARQRKGPVGGYKERDVDIEARQRKAPTGGYKERDVGIEARQRKAPTGGYKERDVDIEARQRKAPTGGYKERDVGIEARQRKAPTGGYKERDVDIEARQRKGPVGGY</sequence>
<dbReference type="AlphaFoldDB" id="A0A8K0W2F5"/>
<dbReference type="Proteomes" id="UP000813461">
    <property type="component" value="Unassembled WGS sequence"/>
</dbReference>
<organism evidence="2 3">
    <name type="scientific">Paraphoma chrysanthemicola</name>
    <dbReference type="NCBI Taxonomy" id="798071"/>
    <lineage>
        <taxon>Eukaryota</taxon>
        <taxon>Fungi</taxon>
        <taxon>Dikarya</taxon>
        <taxon>Ascomycota</taxon>
        <taxon>Pezizomycotina</taxon>
        <taxon>Dothideomycetes</taxon>
        <taxon>Pleosporomycetidae</taxon>
        <taxon>Pleosporales</taxon>
        <taxon>Pleosporineae</taxon>
        <taxon>Phaeosphaeriaceae</taxon>
        <taxon>Paraphoma</taxon>
    </lineage>
</organism>
<feature type="compositionally biased region" description="Basic and acidic residues" evidence="1">
    <location>
        <begin position="206"/>
        <end position="217"/>
    </location>
</feature>
<feature type="compositionally biased region" description="Basic and acidic residues" evidence="1">
    <location>
        <begin position="187"/>
        <end position="198"/>
    </location>
</feature>
<feature type="compositionally biased region" description="Basic and acidic residues" evidence="1">
    <location>
        <begin position="168"/>
        <end position="179"/>
    </location>
</feature>
<evidence type="ECO:0000313" key="3">
    <source>
        <dbReference type="Proteomes" id="UP000813461"/>
    </source>
</evidence>
<comment type="caution">
    <text evidence="2">The sequence shown here is derived from an EMBL/GenBank/DDBJ whole genome shotgun (WGS) entry which is preliminary data.</text>
</comment>
<name>A0A8K0W2F5_9PLEO</name>
<evidence type="ECO:0000256" key="1">
    <source>
        <dbReference type="SAM" id="MobiDB-lite"/>
    </source>
</evidence>
<gene>
    <name evidence="2" type="ORF">FB567DRAFT_162619</name>
</gene>
<proteinExistence type="predicted"/>
<protein>
    <submittedName>
        <fullName evidence="2">Uncharacterized protein</fullName>
    </submittedName>
</protein>
<reference evidence="2" key="1">
    <citation type="journal article" date="2021" name="Nat. Commun.">
        <title>Genetic determinants of endophytism in the Arabidopsis root mycobiome.</title>
        <authorList>
            <person name="Mesny F."/>
            <person name="Miyauchi S."/>
            <person name="Thiergart T."/>
            <person name="Pickel B."/>
            <person name="Atanasova L."/>
            <person name="Karlsson M."/>
            <person name="Huettel B."/>
            <person name="Barry K.W."/>
            <person name="Haridas S."/>
            <person name="Chen C."/>
            <person name="Bauer D."/>
            <person name="Andreopoulos W."/>
            <person name="Pangilinan J."/>
            <person name="LaButti K."/>
            <person name="Riley R."/>
            <person name="Lipzen A."/>
            <person name="Clum A."/>
            <person name="Drula E."/>
            <person name="Henrissat B."/>
            <person name="Kohler A."/>
            <person name="Grigoriev I.V."/>
            <person name="Martin F.M."/>
            <person name="Hacquard S."/>
        </authorList>
    </citation>
    <scope>NUCLEOTIDE SEQUENCE</scope>
    <source>
        <strain evidence="2">MPI-SDFR-AT-0120</strain>
    </source>
</reference>
<accession>A0A8K0W2F5</accession>
<dbReference type="OrthoDB" id="3800470at2759"/>